<feature type="transmembrane region" description="Helical" evidence="1">
    <location>
        <begin position="172"/>
        <end position="193"/>
    </location>
</feature>
<gene>
    <name evidence="4" type="ORF">SAMN05421541_1312</name>
</gene>
<dbReference type="InterPro" id="IPR029787">
    <property type="entry name" value="Nucleotide_cyclase"/>
</dbReference>
<evidence type="ECO:0000313" key="4">
    <source>
        <dbReference type="EMBL" id="SFF91942.1"/>
    </source>
</evidence>
<keyword evidence="5" id="KW-1185">Reference proteome</keyword>
<feature type="transmembrane region" description="Helical" evidence="1">
    <location>
        <begin position="271"/>
        <end position="295"/>
    </location>
</feature>
<keyword evidence="1" id="KW-0812">Transmembrane</keyword>
<organism evidence="4 5">
    <name type="scientific">Actinoplanes philippinensis</name>
    <dbReference type="NCBI Taxonomy" id="35752"/>
    <lineage>
        <taxon>Bacteria</taxon>
        <taxon>Bacillati</taxon>
        <taxon>Actinomycetota</taxon>
        <taxon>Actinomycetes</taxon>
        <taxon>Micromonosporales</taxon>
        <taxon>Micromonosporaceae</taxon>
        <taxon>Actinoplanes</taxon>
    </lineage>
</organism>
<feature type="transmembrane region" description="Helical" evidence="1">
    <location>
        <begin position="40"/>
        <end position="59"/>
    </location>
</feature>
<feature type="transmembrane region" description="Helical" evidence="1">
    <location>
        <begin position="104"/>
        <end position="124"/>
    </location>
</feature>
<proteinExistence type="predicted"/>
<dbReference type="InterPro" id="IPR050706">
    <property type="entry name" value="Cyclic-di-GMP_PDE-like"/>
</dbReference>
<dbReference type="CDD" id="cd01948">
    <property type="entry name" value="EAL"/>
    <property type="match status" value="1"/>
</dbReference>
<dbReference type="SMART" id="SM00052">
    <property type="entry name" value="EAL"/>
    <property type="match status" value="1"/>
</dbReference>
<dbReference type="GO" id="GO:0071111">
    <property type="term" value="F:cyclic-guanylate-specific phosphodiesterase activity"/>
    <property type="evidence" value="ECO:0007669"/>
    <property type="project" value="InterPro"/>
</dbReference>
<accession>A0A1I2MKH1</accession>
<dbReference type="RefSeq" id="WP_239144031.1">
    <property type="nucleotide sequence ID" value="NZ_BOMT01000093.1"/>
</dbReference>
<dbReference type="SUPFAM" id="SSF141868">
    <property type="entry name" value="EAL domain-like"/>
    <property type="match status" value="1"/>
</dbReference>
<evidence type="ECO:0000256" key="1">
    <source>
        <dbReference type="SAM" id="Phobius"/>
    </source>
</evidence>
<protein>
    <submittedName>
        <fullName evidence="4">Diguanylate cyclase (GGDEF) domain-containing protein</fullName>
    </submittedName>
</protein>
<feature type="transmembrane region" description="Helical" evidence="1">
    <location>
        <begin position="234"/>
        <end position="251"/>
    </location>
</feature>
<dbReference type="InterPro" id="IPR000160">
    <property type="entry name" value="GGDEF_dom"/>
</dbReference>
<keyword evidence="1" id="KW-0472">Membrane</keyword>
<dbReference type="Gene3D" id="3.30.70.270">
    <property type="match status" value="1"/>
</dbReference>
<feature type="transmembrane region" description="Helical" evidence="1">
    <location>
        <begin position="12"/>
        <end position="34"/>
    </location>
</feature>
<dbReference type="Gene3D" id="3.20.20.450">
    <property type="entry name" value="EAL domain"/>
    <property type="match status" value="1"/>
</dbReference>
<dbReference type="PROSITE" id="PS50883">
    <property type="entry name" value="EAL"/>
    <property type="match status" value="1"/>
</dbReference>
<dbReference type="Pfam" id="PF00990">
    <property type="entry name" value="GGDEF"/>
    <property type="match status" value="1"/>
</dbReference>
<evidence type="ECO:0000259" key="3">
    <source>
        <dbReference type="PROSITE" id="PS50887"/>
    </source>
</evidence>
<dbReference type="PROSITE" id="PS50887">
    <property type="entry name" value="GGDEF"/>
    <property type="match status" value="1"/>
</dbReference>
<dbReference type="CDD" id="cd01949">
    <property type="entry name" value="GGDEF"/>
    <property type="match status" value="1"/>
</dbReference>
<dbReference type="InterPro" id="IPR001633">
    <property type="entry name" value="EAL_dom"/>
</dbReference>
<dbReference type="PANTHER" id="PTHR33121:SF70">
    <property type="entry name" value="SIGNALING PROTEIN YKOW"/>
    <property type="match status" value="1"/>
</dbReference>
<evidence type="ECO:0000259" key="2">
    <source>
        <dbReference type="PROSITE" id="PS50883"/>
    </source>
</evidence>
<dbReference type="SUPFAM" id="SSF55073">
    <property type="entry name" value="Nucleotide cyclase"/>
    <property type="match status" value="1"/>
</dbReference>
<dbReference type="SMART" id="SM00267">
    <property type="entry name" value="GGDEF"/>
    <property type="match status" value="1"/>
</dbReference>
<feature type="domain" description="EAL" evidence="2">
    <location>
        <begin position="493"/>
        <end position="748"/>
    </location>
</feature>
<sequence length="752" mass="78572">MASTTPLLRWRSWYVPFAVLMAVADVLLIVLGTRTGFHRLVVWVPAVCGVATAVASFAATARDADGPLAAFWRRVAVAMGAVLAGAVSHTVDVALIPFDGMPPLGARTLLCYVVGTLLAIVALLRLPGGGRSWRQLTTALLDLAVVAVTAGVAASEYLGWAVGRFGGQASAWWLNLAMVAIGVAGVTVVVKIMSASRSPAARAALWWLSPIGIAGPLSMILMTVLLPWPHLNGSAVVLPFVGLFGTLAAYAQQRVLTGHGASSARVAHPAVYRRGAAIPLFATGMTSLLVGVVYLRTGHLTTIQVGGTTLLLLLVVARQALALAENATLLETVAHQAMHDELTGLYGRRSFAASVAGAEGPHTVVLIDLKDFRSINDSLGAGAGDALLTGYARRLTAIAGEQAVVARLGGDEFGLLLPGAPDATAGTVARLVAAGDEPLSAAGHEVVVEVSIGIADDTDLYRRAEIALREAAGHADARVVRYDASLERQINQRATIAADLRRGLHTGEFHMVYQPIVALPHGLITGVESLIRWTRADGRTISPADFVPVAEETGLIVELGEWIVDAVCAQAADWHRRYGPDVLGSVGVNVSARQLLDPGLPDMVASALARHGLPAQHLTVEITETAVFGGGRALASVQALSDLGVRIALDDFGTGHSSLGLLRTCPVDVIKVDKSFVDGLNGTPQQEAIAGAIADIAEKMELSTVAEGVERPEQARRLFELGYRRAQGFLFARPMSAAGIDALLDPGVGVAA</sequence>
<feature type="domain" description="GGDEF" evidence="3">
    <location>
        <begin position="360"/>
        <end position="484"/>
    </location>
</feature>
<keyword evidence="1" id="KW-1133">Transmembrane helix</keyword>
<dbReference type="NCBIfam" id="TIGR00254">
    <property type="entry name" value="GGDEF"/>
    <property type="match status" value="1"/>
</dbReference>
<dbReference type="InterPro" id="IPR043128">
    <property type="entry name" value="Rev_trsase/Diguanyl_cyclase"/>
</dbReference>
<reference evidence="4 5" key="1">
    <citation type="submission" date="2016-10" db="EMBL/GenBank/DDBJ databases">
        <authorList>
            <person name="de Groot N.N."/>
        </authorList>
    </citation>
    <scope>NUCLEOTIDE SEQUENCE [LARGE SCALE GENOMIC DNA]</scope>
    <source>
        <strain evidence="4 5">DSM 43019</strain>
    </source>
</reference>
<dbReference type="PANTHER" id="PTHR33121">
    <property type="entry name" value="CYCLIC DI-GMP PHOSPHODIESTERASE PDEF"/>
    <property type="match status" value="1"/>
</dbReference>
<dbReference type="EMBL" id="FONV01000031">
    <property type="protein sequence ID" value="SFF91942.1"/>
    <property type="molecule type" value="Genomic_DNA"/>
</dbReference>
<feature type="transmembrane region" description="Helical" evidence="1">
    <location>
        <begin position="205"/>
        <end position="228"/>
    </location>
</feature>
<dbReference type="STRING" id="35752.SAMN05421541_1312"/>
<name>A0A1I2MKH1_9ACTN</name>
<dbReference type="AlphaFoldDB" id="A0A1I2MKH1"/>
<dbReference type="Proteomes" id="UP000199645">
    <property type="component" value="Unassembled WGS sequence"/>
</dbReference>
<dbReference type="InterPro" id="IPR035919">
    <property type="entry name" value="EAL_sf"/>
</dbReference>
<evidence type="ECO:0000313" key="5">
    <source>
        <dbReference type="Proteomes" id="UP000199645"/>
    </source>
</evidence>
<feature type="transmembrane region" description="Helical" evidence="1">
    <location>
        <begin position="136"/>
        <end position="160"/>
    </location>
</feature>
<dbReference type="Pfam" id="PF00563">
    <property type="entry name" value="EAL"/>
    <property type="match status" value="1"/>
</dbReference>